<evidence type="ECO:0000313" key="15">
    <source>
        <dbReference type="Proteomes" id="UP000033220"/>
    </source>
</evidence>
<dbReference type="GO" id="GO:0005886">
    <property type="term" value="C:plasma membrane"/>
    <property type="evidence" value="ECO:0007669"/>
    <property type="project" value="UniProtKB-SubCell"/>
</dbReference>
<comment type="subcellular location">
    <subcellularLocation>
        <location evidence="1">Cell membrane</location>
        <topology evidence="1">Multi-pass membrane protein</topology>
    </subcellularLocation>
</comment>
<evidence type="ECO:0000259" key="13">
    <source>
        <dbReference type="PROSITE" id="PS51846"/>
    </source>
</evidence>
<dbReference type="STRING" id="1150469.RSPPHO_01647"/>
<evidence type="ECO:0000256" key="8">
    <source>
        <dbReference type="ARBA" id="ARBA00023136"/>
    </source>
</evidence>
<feature type="transmembrane region" description="Helical" evidence="11">
    <location>
        <begin position="56"/>
        <end position="74"/>
    </location>
</feature>
<evidence type="ECO:0000256" key="2">
    <source>
        <dbReference type="ARBA" id="ARBA00006446"/>
    </source>
</evidence>
<protein>
    <submittedName>
        <fullName evidence="14">Hemolysin</fullName>
    </submittedName>
</protein>
<dbReference type="GO" id="GO:0050660">
    <property type="term" value="F:flavin adenine dinucleotide binding"/>
    <property type="evidence" value="ECO:0007669"/>
    <property type="project" value="InterPro"/>
</dbReference>
<dbReference type="AlphaFoldDB" id="H6SJV8"/>
<dbReference type="InterPro" id="IPR051676">
    <property type="entry name" value="UPF0053_domain"/>
</dbReference>
<evidence type="ECO:0000256" key="7">
    <source>
        <dbReference type="ARBA" id="ARBA00023122"/>
    </source>
</evidence>
<dbReference type="PATRIC" id="fig|1150469.3.peg.1855"/>
<dbReference type="InterPro" id="IPR005170">
    <property type="entry name" value="Transptr-assoc_dom"/>
</dbReference>
<dbReference type="SUPFAM" id="SSF54631">
    <property type="entry name" value="CBS-domain pair"/>
    <property type="match status" value="1"/>
</dbReference>
<proteinExistence type="inferred from homology"/>
<keyword evidence="8 10" id="KW-0472">Membrane</keyword>
<dbReference type="InterPro" id="IPR000644">
    <property type="entry name" value="CBS_dom"/>
</dbReference>
<comment type="similarity">
    <text evidence="2">Belongs to the UPF0053 family. Hemolysin C subfamily.</text>
</comment>
<evidence type="ECO:0000256" key="3">
    <source>
        <dbReference type="ARBA" id="ARBA00022475"/>
    </source>
</evidence>
<dbReference type="eggNOG" id="COG1253">
    <property type="taxonomic scope" value="Bacteria"/>
</dbReference>
<keyword evidence="6 10" id="KW-1133">Transmembrane helix</keyword>
<evidence type="ECO:0000256" key="9">
    <source>
        <dbReference type="PROSITE-ProRule" id="PRU00703"/>
    </source>
</evidence>
<evidence type="ECO:0000256" key="5">
    <source>
        <dbReference type="ARBA" id="ARBA00022737"/>
    </source>
</evidence>
<dbReference type="PROSITE" id="PS51371">
    <property type="entry name" value="CBS"/>
    <property type="match status" value="2"/>
</dbReference>
<dbReference type="PROSITE" id="PS51846">
    <property type="entry name" value="CNNM"/>
    <property type="match status" value="1"/>
</dbReference>
<dbReference type="InterPro" id="IPR036318">
    <property type="entry name" value="FAD-bd_PCMH-like_sf"/>
</dbReference>
<keyword evidence="4 10" id="KW-0812">Transmembrane</keyword>
<dbReference type="Gene3D" id="3.30.465.10">
    <property type="match status" value="1"/>
</dbReference>
<dbReference type="Proteomes" id="UP000033220">
    <property type="component" value="Chromosome DSM 122"/>
</dbReference>
<evidence type="ECO:0000256" key="10">
    <source>
        <dbReference type="PROSITE-ProRule" id="PRU01193"/>
    </source>
</evidence>
<feature type="domain" description="CBS" evidence="12">
    <location>
        <begin position="219"/>
        <end position="278"/>
    </location>
</feature>
<name>H6SJV8_PARPM</name>
<evidence type="ECO:0000256" key="4">
    <source>
        <dbReference type="ARBA" id="ARBA00022692"/>
    </source>
</evidence>
<evidence type="ECO:0000256" key="11">
    <source>
        <dbReference type="SAM" id="Phobius"/>
    </source>
</evidence>
<accession>H6SJV8</accession>
<dbReference type="Pfam" id="PF00571">
    <property type="entry name" value="CBS"/>
    <property type="match status" value="1"/>
</dbReference>
<sequence>MSLALELAVIAFLVILNGWFAMSELAILSARRAVLSTQASQGSRGARVALQLADNPGRFLSSVQIGITLVGILAGAYSGATLADKLAVWIIATWPTLAAAADALAIALVVGAITFASLILGELVPKQIALAAPERVAALVARPMVGVARLALPLVWILEASTRLILRLLGLTNGPREVTQEEVKALIAEGTQNGLFGTQEKEMLSGVLRLGERKIRALMTPRTELVLIDLSWDDERIRRTVRESHHSRFLVCQGDPDEVIGVVQSKDMLDAFLDERPFAIASVVRPLEVVHENAPALQVLTLLRQSTIHMALVVDEYGSIEGIVTATDVLAAIVGSLAEHGEEYEGALFAREDGSWLLDGDVAMDLAAERLGCRLPPGAEADFSTVAGFILWRSSTVLPKVGAQVIWDGWCFEVVDMDGRRIDKVLVSPLKND</sequence>
<reference evidence="14 15" key="1">
    <citation type="submission" date="2012-02" db="EMBL/GenBank/DDBJ databases">
        <title>Shotgun genome sequence of Phaeospirillum photometricum DSM 122.</title>
        <authorList>
            <person name="Duquesne K."/>
            <person name="Sturgis J."/>
        </authorList>
    </citation>
    <scope>NUCLEOTIDE SEQUENCE [LARGE SCALE GENOMIC DNA]</scope>
    <source>
        <strain evidence="15">DSM122</strain>
    </source>
</reference>
<dbReference type="InterPro" id="IPR002550">
    <property type="entry name" value="CNNM"/>
</dbReference>
<dbReference type="HOGENOM" id="CLU_015237_4_0_5"/>
<dbReference type="SUPFAM" id="SSF56176">
    <property type="entry name" value="FAD-binding/transporter-associated domain-like"/>
    <property type="match status" value="1"/>
</dbReference>
<keyword evidence="15" id="KW-1185">Reference proteome</keyword>
<dbReference type="Gene3D" id="3.10.580.10">
    <property type="entry name" value="CBS-domain"/>
    <property type="match status" value="1"/>
</dbReference>
<keyword evidence="5" id="KW-0677">Repeat</keyword>
<evidence type="ECO:0000256" key="6">
    <source>
        <dbReference type="ARBA" id="ARBA00022989"/>
    </source>
</evidence>
<feature type="transmembrane region" description="Helical" evidence="11">
    <location>
        <begin position="86"/>
        <end position="119"/>
    </location>
</feature>
<dbReference type="RefSeq" id="WP_014414910.1">
    <property type="nucleotide sequence ID" value="NC_017059.1"/>
</dbReference>
<dbReference type="PANTHER" id="PTHR43099">
    <property type="entry name" value="UPF0053 PROTEIN YRKA"/>
    <property type="match status" value="1"/>
</dbReference>
<feature type="domain" description="CBS" evidence="12">
    <location>
        <begin position="283"/>
        <end position="339"/>
    </location>
</feature>
<keyword evidence="3" id="KW-1003">Cell membrane</keyword>
<evidence type="ECO:0000256" key="1">
    <source>
        <dbReference type="ARBA" id="ARBA00004651"/>
    </source>
</evidence>
<dbReference type="InterPro" id="IPR016169">
    <property type="entry name" value="FAD-bd_PCMH_sub2"/>
</dbReference>
<dbReference type="InterPro" id="IPR046342">
    <property type="entry name" value="CBS_dom_sf"/>
</dbReference>
<evidence type="ECO:0000259" key="12">
    <source>
        <dbReference type="PROSITE" id="PS51371"/>
    </source>
</evidence>
<dbReference type="SMART" id="SM01091">
    <property type="entry name" value="CorC_HlyC"/>
    <property type="match status" value="1"/>
</dbReference>
<dbReference type="KEGG" id="rpm:RSPPHO_01647"/>
<keyword evidence="7 9" id="KW-0129">CBS domain</keyword>
<gene>
    <name evidence="14" type="ORF">RSPPHO_01647</name>
</gene>
<dbReference type="PANTHER" id="PTHR43099:SF4">
    <property type="entry name" value="INTEGRAL MEMBRANE PROTEIN"/>
    <property type="match status" value="1"/>
</dbReference>
<dbReference type="SMART" id="SM00116">
    <property type="entry name" value="CBS"/>
    <property type="match status" value="2"/>
</dbReference>
<dbReference type="InterPro" id="IPR044751">
    <property type="entry name" value="Ion_transp-like_CBS"/>
</dbReference>
<evidence type="ECO:0000313" key="14">
    <source>
        <dbReference type="EMBL" id="CCG08273.1"/>
    </source>
</evidence>
<dbReference type="CDD" id="cd04590">
    <property type="entry name" value="CBS_pair_CorC_HlyC_assoc"/>
    <property type="match status" value="1"/>
</dbReference>
<feature type="domain" description="CNNM transmembrane" evidence="13">
    <location>
        <begin position="1"/>
        <end position="200"/>
    </location>
</feature>
<dbReference type="Pfam" id="PF01595">
    <property type="entry name" value="CNNM"/>
    <property type="match status" value="1"/>
</dbReference>
<dbReference type="EMBL" id="HE663493">
    <property type="protein sequence ID" value="CCG08273.1"/>
    <property type="molecule type" value="Genomic_DNA"/>
</dbReference>
<dbReference type="Pfam" id="PF03471">
    <property type="entry name" value="CorC_HlyC"/>
    <property type="match status" value="1"/>
</dbReference>
<dbReference type="OrthoDB" id="9805314at2"/>
<organism evidence="14 15">
    <name type="scientific">Pararhodospirillum photometricum DSM 122</name>
    <dbReference type="NCBI Taxonomy" id="1150469"/>
    <lineage>
        <taxon>Bacteria</taxon>
        <taxon>Pseudomonadati</taxon>
        <taxon>Pseudomonadota</taxon>
        <taxon>Alphaproteobacteria</taxon>
        <taxon>Rhodospirillales</taxon>
        <taxon>Rhodospirillaceae</taxon>
        <taxon>Pararhodospirillum</taxon>
    </lineage>
</organism>